<gene>
    <name evidence="2" type="ORF">LCGC14_0141850</name>
</gene>
<protein>
    <recommendedName>
        <fullName evidence="1">Methyltransferase FkbM domain-containing protein</fullName>
    </recommendedName>
</protein>
<dbReference type="Pfam" id="PF05050">
    <property type="entry name" value="Methyltransf_21"/>
    <property type="match status" value="1"/>
</dbReference>
<accession>A0A0F9V140</accession>
<proteinExistence type="predicted"/>
<reference evidence="2" key="1">
    <citation type="journal article" date="2015" name="Nature">
        <title>Complex archaea that bridge the gap between prokaryotes and eukaryotes.</title>
        <authorList>
            <person name="Spang A."/>
            <person name="Saw J.H."/>
            <person name="Jorgensen S.L."/>
            <person name="Zaremba-Niedzwiedzka K."/>
            <person name="Martijn J."/>
            <person name="Lind A.E."/>
            <person name="van Eijk R."/>
            <person name="Schleper C."/>
            <person name="Guy L."/>
            <person name="Ettema T.J."/>
        </authorList>
    </citation>
    <scope>NUCLEOTIDE SEQUENCE</scope>
</reference>
<dbReference type="SUPFAM" id="SSF53335">
    <property type="entry name" value="S-adenosyl-L-methionine-dependent methyltransferases"/>
    <property type="match status" value="1"/>
</dbReference>
<organism evidence="2">
    <name type="scientific">marine sediment metagenome</name>
    <dbReference type="NCBI Taxonomy" id="412755"/>
    <lineage>
        <taxon>unclassified sequences</taxon>
        <taxon>metagenomes</taxon>
        <taxon>ecological metagenomes</taxon>
    </lineage>
</organism>
<comment type="caution">
    <text evidence="2">The sequence shown here is derived from an EMBL/GenBank/DDBJ whole genome shotgun (WGS) entry which is preliminary data.</text>
</comment>
<evidence type="ECO:0000313" key="2">
    <source>
        <dbReference type="EMBL" id="KKN98940.1"/>
    </source>
</evidence>
<name>A0A0F9V140_9ZZZZ</name>
<dbReference type="NCBIfam" id="TIGR01444">
    <property type="entry name" value="fkbM_fam"/>
    <property type="match status" value="1"/>
</dbReference>
<dbReference type="AlphaFoldDB" id="A0A0F9V140"/>
<dbReference type="InterPro" id="IPR029063">
    <property type="entry name" value="SAM-dependent_MTases_sf"/>
</dbReference>
<dbReference type="EMBL" id="LAZR01000049">
    <property type="protein sequence ID" value="KKN98940.1"/>
    <property type="molecule type" value="Genomic_DNA"/>
</dbReference>
<dbReference type="InterPro" id="IPR006342">
    <property type="entry name" value="FkbM_mtfrase"/>
</dbReference>
<dbReference type="Gene3D" id="3.40.50.150">
    <property type="entry name" value="Vaccinia Virus protein VP39"/>
    <property type="match status" value="1"/>
</dbReference>
<evidence type="ECO:0000259" key="1">
    <source>
        <dbReference type="Pfam" id="PF05050"/>
    </source>
</evidence>
<sequence>MDEHIKTRLQLDRCSRYLFFAKGILPPEPIFIDIGSRTGIHAIALDQKFSGTTIVYEANEENCHLLNQAVFGSKIITRQLAVTGEDGEIDFFEFPGGCSHSIYPRHKKETSMRLTQRTKVKSTSVESILKTNDIPRIDVLFCNCEGAELEIINEIMRKPDLRNKIGQLCVSFHGGRIYPEAQTTDAIKRMSEFFLMTTETNDWPCHLFVNKNII</sequence>
<feature type="domain" description="Methyltransferase FkbM" evidence="1">
    <location>
        <begin position="50"/>
        <end position="162"/>
    </location>
</feature>